<keyword evidence="2" id="KW-0489">Methyltransferase</keyword>
<dbReference type="Gene3D" id="3.30.950.10">
    <property type="entry name" value="Methyltransferase, Cobalt-precorrin-4 Transmethylase, Domain 2"/>
    <property type="match status" value="1"/>
</dbReference>
<dbReference type="InterPro" id="IPR014777">
    <property type="entry name" value="4pyrrole_Mease_sub1"/>
</dbReference>
<dbReference type="GO" id="GO:0019354">
    <property type="term" value="P:siroheme biosynthetic process"/>
    <property type="evidence" value="ECO:0007669"/>
    <property type="project" value="InterPro"/>
</dbReference>
<dbReference type="EMBL" id="FNXT01001260">
    <property type="protein sequence ID" value="SZX76562.1"/>
    <property type="molecule type" value="Genomic_DNA"/>
</dbReference>
<dbReference type="NCBIfam" id="TIGR01469">
    <property type="entry name" value="cobA_cysG_Cterm"/>
    <property type="match status" value="1"/>
</dbReference>
<evidence type="ECO:0000256" key="4">
    <source>
        <dbReference type="ARBA" id="ARBA00022691"/>
    </source>
</evidence>
<dbReference type="SUPFAM" id="SSF53790">
    <property type="entry name" value="Tetrapyrrole methylase"/>
    <property type="match status" value="1"/>
</dbReference>
<evidence type="ECO:0000313" key="8">
    <source>
        <dbReference type="EMBL" id="SZX76562.1"/>
    </source>
</evidence>
<dbReference type="AlphaFoldDB" id="A0A383WH50"/>
<evidence type="ECO:0000256" key="1">
    <source>
        <dbReference type="ARBA" id="ARBA00012162"/>
    </source>
</evidence>
<gene>
    <name evidence="8" type="ORF">BQ4739_LOCUS16943</name>
    <name evidence="7" type="ORF">BQ4739_LOCUS3466</name>
</gene>
<dbReference type="STRING" id="3088.A0A383WH50"/>
<keyword evidence="5" id="KW-0627">Porphyrin biosynthesis</keyword>
<dbReference type="NCBIfam" id="NF004790">
    <property type="entry name" value="PRK06136.1"/>
    <property type="match status" value="1"/>
</dbReference>
<dbReference type="PANTHER" id="PTHR45790:SF3">
    <property type="entry name" value="S-ADENOSYL-L-METHIONINE-DEPENDENT UROPORPHYRINOGEN III METHYLTRANSFERASE, CHLOROPLASTIC"/>
    <property type="match status" value="1"/>
</dbReference>
<accession>A0A383WH50</accession>
<evidence type="ECO:0000313" key="7">
    <source>
        <dbReference type="EMBL" id="SZX62889.1"/>
    </source>
</evidence>
<dbReference type="InterPro" id="IPR050161">
    <property type="entry name" value="Siro_Cobalamin_biosynth"/>
</dbReference>
<evidence type="ECO:0000256" key="5">
    <source>
        <dbReference type="ARBA" id="ARBA00023244"/>
    </source>
</evidence>
<dbReference type="PANTHER" id="PTHR45790">
    <property type="entry name" value="SIROHEME SYNTHASE-RELATED"/>
    <property type="match status" value="1"/>
</dbReference>
<dbReference type="InterPro" id="IPR006366">
    <property type="entry name" value="CobA/CysG_C"/>
</dbReference>
<dbReference type="FunFam" id="3.40.1010.10:FF:000001">
    <property type="entry name" value="Siroheme synthase"/>
    <property type="match status" value="1"/>
</dbReference>
<dbReference type="GO" id="GO:0004851">
    <property type="term" value="F:uroporphyrin-III C-methyltransferase activity"/>
    <property type="evidence" value="ECO:0007669"/>
    <property type="project" value="UniProtKB-EC"/>
</dbReference>
<dbReference type="InterPro" id="IPR035996">
    <property type="entry name" value="4pyrrol_Methylase_sf"/>
</dbReference>
<reference evidence="8 9" key="1">
    <citation type="submission" date="2016-10" db="EMBL/GenBank/DDBJ databases">
        <authorList>
            <person name="Cai Z."/>
        </authorList>
    </citation>
    <scope>NUCLEOTIDE SEQUENCE [LARGE SCALE GENOMIC DNA]</scope>
</reference>
<evidence type="ECO:0000259" key="6">
    <source>
        <dbReference type="Pfam" id="PF00590"/>
    </source>
</evidence>
<dbReference type="Pfam" id="PF00590">
    <property type="entry name" value="TP_methylase"/>
    <property type="match status" value="1"/>
</dbReference>
<dbReference type="Gene3D" id="3.40.1010.10">
    <property type="entry name" value="Cobalt-precorrin-4 Transmethylase, Domain 1"/>
    <property type="match status" value="1"/>
</dbReference>
<keyword evidence="3" id="KW-0808">Transferase</keyword>
<dbReference type="GO" id="GO:0032259">
    <property type="term" value="P:methylation"/>
    <property type="evidence" value="ECO:0007669"/>
    <property type="project" value="UniProtKB-KW"/>
</dbReference>
<dbReference type="CDD" id="cd11642">
    <property type="entry name" value="SUMT"/>
    <property type="match status" value="1"/>
</dbReference>
<evidence type="ECO:0000256" key="2">
    <source>
        <dbReference type="ARBA" id="ARBA00022603"/>
    </source>
</evidence>
<organism evidence="8 9">
    <name type="scientific">Tetradesmus obliquus</name>
    <name type="common">Green alga</name>
    <name type="synonym">Acutodesmus obliquus</name>
    <dbReference type="NCBI Taxonomy" id="3088"/>
    <lineage>
        <taxon>Eukaryota</taxon>
        <taxon>Viridiplantae</taxon>
        <taxon>Chlorophyta</taxon>
        <taxon>core chlorophytes</taxon>
        <taxon>Chlorophyceae</taxon>
        <taxon>CS clade</taxon>
        <taxon>Sphaeropleales</taxon>
        <taxon>Scenedesmaceae</taxon>
        <taxon>Tetradesmus</taxon>
    </lineage>
</organism>
<name>A0A383WH50_TETOB</name>
<dbReference type="InterPro" id="IPR000878">
    <property type="entry name" value="4pyrrol_Mease"/>
</dbReference>
<proteinExistence type="predicted"/>
<evidence type="ECO:0000256" key="3">
    <source>
        <dbReference type="ARBA" id="ARBA00022679"/>
    </source>
</evidence>
<feature type="domain" description="Tetrapyrrole methylase" evidence="6">
    <location>
        <begin position="70"/>
        <end position="276"/>
    </location>
</feature>
<evidence type="ECO:0000313" key="9">
    <source>
        <dbReference type="Proteomes" id="UP000256970"/>
    </source>
</evidence>
<keyword evidence="9" id="KW-1185">Reference proteome</keyword>
<dbReference type="EMBL" id="FNXT01000269">
    <property type="protein sequence ID" value="SZX62889.1"/>
    <property type="molecule type" value="Genomic_DNA"/>
</dbReference>
<keyword evidence="4" id="KW-0949">S-adenosyl-L-methionine</keyword>
<dbReference type="EC" id="2.1.1.107" evidence="1"/>
<dbReference type="Proteomes" id="UP000256970">
    <property type="component" value="Unassembled WGS sequence"/>
</dbReference>
<dbReference type="InterPro" id="IPR014776">
    <property type="entry name" value="4pyrrole_Mease_sub2"/>
</dbReference>
<sequence>MRCSSSSSSSSRVLSHGRHHVAWQPTLPCQAVCNRIQARAADSAGAHAAAVPFARHNPASAEESALPPGKCWLAGVGPGSWDHVTVKVARLIAEAEVLVYDDLGAQELLAAAPAWAEQVYVGKRGGTASIKQPQIDELLVKLCKQGKRVVRLKGGCPSTFSRVSSEAAALSAAGCAYELVPGVSTATAAAVLAGLPLTDAKLAGAFAVVSAHDAAAVDWAAFSDIPTLVILMGGRALPLIVQLLQATGWSDSTPVAVVKAAGTAAQATWFSTLAHVQQDTKPGAPLSPCIIVVGRVAGLPAAWAGAQPS</sequence>
<protein>
    <recommendedName>
        <fullName evidence="1">uroporphyrinogen-III C-methyltransferase</fullName>
        <ecNumber evidence="1">2.1.1.107</ecNumber>
    </recommendedName>
</protein>